<reference evidence="1 3" key="1">
    <citation type="submission" date="2015-11" db="EMBL/GenBank/DDBJ databases">
        <title>Genomic analysis of 38 Legionella species identifies large and diverse effector repertoires.</title>
        <authorList>
            <person name="Burstein D."/>
            <person name="Amaro F."/>
            <person name="Zusman T."/>
            <person name="Lifshitz Z."/>
            <person name="Cohen O."/>
            <person name="Gilbert J.A."/>
            <person name="Pupko T."/>
            <person name="Shuman H.A."/>
            <person name="Segal G."/>
        </authorList>
    </citation>
    <scope>NUCLEOTIDE SEQUENCE [LARGE SCALE GENOMIC DNA]</scope>
    <source>
        <strain evidence="1 3">SC-18-C9</strain>
    </source>
</reference>
<dbReference type="EMBL" id="UGOY01000002">
    <property type="protein sequence ID" value="STY85835.1"/>
    <property type="molecule type" value="Genomic_DNA"/>
</dbReference>
<dbReference type="STRING" id="460.Lstg_3122"/>
<organism evidence="2 4">
    <name type="scientific">Legionella steigerwaltii</name>
    <dbReference type="NCBI Taxonomy" id="460"/>
    <lineage>
        <taxon>Bacteria</taxon>
        <taxon>Pseudomonadati</taxon>
        <taxon>Pseudomonadota</taxon>
        <taxon>Gammaproteobacteria</taxon>
        <taxon>Legionellales</taxon>
        <taxon>Legionellaceae</taxon>
        <taxon>Legionella</taxon>
    </lineage>
</organism>
<accession>A0A378PGC0</accession>
<dbReference type="OrthoDB" id="9009806at2"/>
<evidence type="ECO:0000313" key="1">
    <source>
        <dbReference type="EMBL" id="KTD70637.1"/>
    </source>
</evidence>
<evidence type="ECO:0000313" key="3">
    <source>
        <dbReference type="Proteomes" id="UP000054820"/>
    </source>
</evidence>
<dbReference type="RefSeq" id="WP_058478574.1">
    <property type="nucleotide sequence ID" value="NZ_CAAAIO010000006.1"/>
</dbReference>
<evidence type="ECO:0000313" key="2">
    <source>
        <dbReference type="EMBL" id="STY85835.1"/>
    </source>
</evidence>
<name>A0A378PGC0_9GAMM</name>
<sequence>MTEELFVSAWKKGIKKVGAEFFNIKASSLDMAQKKWQLEPNYQFIKNAIGSYSHGKQVLLGLMYSFYDPDCGQELLVQAQCPNFVQAIFILDEEARNIISQLWLHHTGW</sequence>
<keyword evidence="3" id="KW-1185">Reference proteome</keyword>
<dbReference type="Proteomes" id="UP000054820">
    <property type="component" value="Unassembled WGS sequence"/>
</dbReference>
<proteinExistence type="predicted"/>
<dbReference type="Proteomes" id="UP000255110">
    <property type="component" value="Unassembled WGS sequence"/>
</dbReference>
<gene>
    <name evidence="1" type="ORF">Lstg_3122</name>
    <name evidence="2" type="ORF">NCTC11991_03355</name>
</gene>
<reference evidence="2 4" key="2">
    <citation type="submission" date="2018-06" db="EMBL/GenBank/DDBJ databases">
        <authorList>
            <consortium name="Pathogen Informatics"/>
            <person name="Doyle S."/>
        </authorList>
    </citation>
    <scope>NUCLEOTIDE SEQUENCE [LARGE SCALE GENOMIC DNA]</scope>
    <source>
        <strain evidence="2 4">NCTC11991</strain>
    </source>
</reference>
<dbReference type="EMBL" id="LNYZ01000038">
    <property type="protein sequence ID" value="KTD70637.1"/>
    <property type="molecule type" value="Genomic_DNA"/>
</dbReference>
<protein>
    <submittedName>
        <fullName evidence="2">Uncharacterized protein</fullName>
    </submittedName>
</protein>
<evidence type="ECO:0000313" key="4">
    <source>
        <dbReference type="Proteomes" id="UP000255110"/>
    </source>
</evidence>
<dbReference type="AlphaFoldDB" id="A0A378PGC0"/>